<dbReference type="AlphaFoldDB" id="A0A317CF49"/>
<comment type="cofactor">
    <cofactor evidence="8">
        <name>Zn(2+)</name>
        <dbReference type="ChEBI" id="CHEBI:29105"/>
    </cofactor>
    <text evidence="8">Binds 1 zinc ion.</text>
</comment>
<dbReference type="InterPro" id="IPR002036">
    <property type="entry name" value="YbeY"/>
</dbReference>
<evidence type="ECO:0000313" key="9">
    <source>
        <dbReference type="EMBL" id="PWQ97198.1"/>
    </source>
</evidence>
<dbReference type="RefSeq" id="WP_109837656.1">
    <property type="nucleotide sequence ID" value="NZ_QGKM01000027.1"/>
</dbReference>
<keyword evidence="6 8" id="KW-0378">Hydrolase</keyword>
<keyword evidence="8" id="KW-0963">Cytoplasm</keyword>
<keyword evidence="8" id="KW-0698">rRNA processing</keyword>
<protein>
    <recommendedName>
        <fullName evidence="8">Endoribonuclease YbeY</fullName>
        <ecNumber evidence="8">3.1.-.-</ecNumber>
    </recommendedName>
</protein>
<dbReference type="Pfam" id="PF02130">
    <property type="entry name" value="YbeY"/>
    <property type="match status" value="1"/>
</dbReference>
<dbReference type="InterPro" id="IPR023091">
    <property type="entry name" value="MetalPrtase_cat_dom_sf_prd"/>
</dbReference>
<dbReference type="GO" id="GO:0004222">
    <property type="term" value="F:metalloendopeptidase activity"/>
    <property type="evidence" value="ECO:0007669"/>
    <property type="project" value="InterPro"/>
</dbReference>
<dbReference type="Proteomes" id="UP000245539">
    <property type="component" value="Unassembled WGS sequence"/>
</dbReference>
<feature type="binding site" evidence="8">
    <location>
        <position position="120"/>
    </location>
    <ligand>
        <name>Zn(2+)</name>
        <dbReference type="ChEBI" id="CHEBI:29105"/>
        <note>catalytic</note>
    </ligand>
</feature>
<keyword evidence="5 8" id="KW-0255">Endonuclease</keyword>
<keyword evidence="3 8" id="KW-0540">Nuclease</keyword>
<evidence type="ECO:0000256" key="2">
    <source>
        <dbReference type="ARBA" id="ARBA00022517"/>
    </source>
</evidence>
<dbReference type="NCBIfam" id="TIGR00043">
    <property type="entry name" value="rRNA maturation RNase YbeY"/>
    <property type="match status" value="1"/>
</dbReference>
<dbReference type="SUPFAM" id="SSF55486">
    <property type="entry name" value="Metalloproteases ('zincins'), catalytic domain"/>
    <property type="match status" value="1"/>
</dbReference>
<dbReference type="GO" id="GO:0006364">
    <property type="term" value="P:rRNA processing"/>
    <property type="evidence" value="ECO:0007669"/>
    <property type="project" value="UniProtKB-UniRule"/>
</dbReference>
<dbReference type="HAMAP" id="MF_00009">
    <property type="entry name" value="Endoribonucl_YbeY"/>
    <property type="match status" value="1"/>
</dbReference>
<dbReference type="Gene3D" id="3.40.390.30">
    <property type="entry name" value="Metalloproteases ('zincins'), catalytic domain"/>
    <property type="match status" value="1"/>
</dbReference>
<comment type="caution">
    <text evidence="9">The sequence shown here is derived from an EMBL/GenBank/DDBJ whole genome shotgun (WGS) entry which is preliminary data.</text>
</comment>
<evidence type="ECO:0000256" key="3">
    <source>
        <dbReference type="ARBA" id="ARBA00022722"/>
    </source>
</evidence>
<dbReference type="PANTHER" id="PTHR46986:SF1">
    <property type="entry name" value="ENDORIBONUCLEASE YBEY, CHLOROPLASTIC"/>
    <property type="match status" value="1"/>
</dbReference>
<feature type="binding site" evidence="8">
    <location>
        <position position="116"/>
    </location>
    <ligand>
        <name>Zn(2+)</name>
        <dbReference type="ChEBI" id="CHEBI:29105"/>
        <note>catalytic</note>
    </ligand>
</feature>
<evidence type="ECO:0000256" key="6">
    <source>
        <dbReference type="ARBA" id="ARBA00022801"/>
    </source>
</evidence>
<comment type="function">
    <text evidence="8">Single strand-specific metallo-endoribonuclease involved in late-stage 70S ribosome quality control and in maturation of the 3' terminus of the 16S rRNA.</text>
</comment>
<keyword evidence="4 8" id="KW-0479">Metal-binding</keyword>
<dbReference type="OrthoDB" id="9807740at2"/>
<accession>A0A317CF49</accession>
<dbReference type="GO" id="GO:0008270">
    <property type="term" value="F:zinc ion binding"/>
    <property type="evidence" value="ECO:0007669"/>
    <property type="project" value="UniProtKB-UniRule"/>
</dbReference>
<evidence type="ECO:0000256" key="4">
    <source>
        <dbReference type="ARBA" id="ARBA00022723"/>
    </source>
</evidence>
<reference evidence="9 10" key="1">
    <citation type="submission" date="2018-05" db="EMBL/GenBank/DDBJ databases">
        <title>Leucothrix arctica sp. nov., isolated from Arctic seawater.</title>
        <authorList>
            <person name="Choi A."/>
            <person name="Baek K."/>
        </authorList>
    </citation>
    <scope>NUCLEOTIDE SEQUENCE [LARGE SCALE GENOMIC DNA]</scope>
    <source>
        <strain evidence="9 10">JCM 18388</strain>
    </source>
</reference>
<dbReference type="PANTHER" id="PTHR46986">
    <property type="entry name" value="ENDORIBONUCLEASE YBEY, CHLOROPLASTIC"/>
    <property type="match status" value="1"/>
</dbReference>
<comment type="similarity">
    <text evidence="1 8">Belongs to the endoribonuclease YbeY family.</text>
</comment>
<feature type="binding site" evidence="8">
    <location>
        <position position="126"/>
    </location>
    <ligand>
        <name>Zn(2+)</name>
        <dbReference type="ChEBI" id="CHEBI:29105"/>
        <note>catalytic</note>
    </ligand>
</feature>
<gene>
    <name evidence="8" type="primary">ybeY</name>
    <name evidence="9" type="ORF">DKW60_10735</name>
</gene>
<dbReference type="EC" id="3.1.-.-" evidence="8"/>
<evidence type="ECO:0000256" key="8">
    <source>
        <dbReference type="HAMAP-Rule" id="MF_00009"/>
    </source>
</evidence>
<dbReference type="InterPro" id="IPR020549">
    <property type="entry name" value="YbeY_CS"/>
</dbReference>
<sequence length="158" mass="17408">MFHLEIQNECAAALPDPAWLVDCAQLAYQGELQGSAVLRIVGPDEARTLNHEFRDKDYATNILSFPSDFSDLPEGVLDDEEAGYLGDLVVCADIIADEAKQQSKSVAHHWAHLVVHGILHLQGYDHIEEDEAALMESLEIKLLGKIGVPDPYNETEAS</sequence>
<name>A0A317CF49_9GAMM</name>
<keyword evidence="10" id="KW-1185">Reference proteome</keyword>
<comment type="subcellular location">
    <subcellularLocation>
        <location evidence="8">Cytoplasm</location>
    </subcellularLocation>
</comment>
<evidence type="ECO:0000256" key="5">
    <source>
        <dbReference type="ARBA" id="ARBA00022759"/>
    </source>
</evidence>
<evidence type="ECO:0000256" key="1">
    <source>
        <dbReference type="ARBA" id="ARBA00010875"/>
    </source>
</evidence>
<keyword evidence="2 8" id="KW-0690">Ribosome biogenesis</keyword>
<organism evidence="9 10">
    <name type="scientific">Leucothrix pacifica</name>
    <dbReference type="NCBI Taxonomy" id="1247513"/>
    <lineage>
        <taxon>Bacteria</taxon>
        <taxon>Pseudomonadati</taxon>
        <taxon>Pseudomonadota</taxon>
        <taxon>Gammaproteobacteria</taxon>
        <taxon>Thiotrichales</taxon>
        <taxon>Thiotrichaceae</taxon>
        <taxon>Leucothrix</taxon>
    </lineage>
</organism>
<evidence type="ECO:0000256" key="7">
    <source>
        <dbReference type="ARBA" id="ARBA00022833"/>
    </source>
</evidence>
<proteinExistence type="inferred from homology"/>
<dbReference type="GO" id="GO:0004521">
    <property type="term" value="F:RNA endonuclease activity"/>
    <property type="evidence" value="ECO:0007669"/>
    <property type="project" value="UniProtKB-UniRule"/>
</dbReference>
<dbReference type="PROSITE" id="PS01306">
    <property type="entry name" value="UPF0054"/>
    <property type="match status" value="1"/>
</dbReference>
<dbReference type="GO" id="GO:0005737">
    <property type="term" value="C:cytoplasm"/>
    <property type="evidence" value="ECO:0007669"/>
    <property type="project" value="UniProtKB-SubCell"/>
</dbReference>
<evidence type="ECO:0000313" key="10">
    <source>
        <dbReference type="Proteomes" id="UP000245539"/>
    </source>
</evidence>
<dbReference type="EMBL" id="QGKM01000027">
    <property type="protein sequence ID" value="PWQ97198.1"/>
    <property type="molecule type" value="Genomic_DNA"/>
</dbReference>
<keyword evidence="7 8" id="KW-0862">Zinc</keyword>